<dbReference type="InterPro" id="IPR036388">
    <property type="entry name" value="WH-like_DNA-bd_sf"/>
</dbReference>
<sequence>MTSAAVSPTMVGRQSQLARVREAYEAAADGEFRAVVLGGEAGVGKTRLLRELGASIGDEAHVLFGQCVDLGDVAAPYAPVTSALRELAGRLGAERLLDAAGPGRILLSALLPELAAGETGEAGDAVRIVDSGGRLHEAVAVLLESVSAERPVVLVVEDLHWVDGSTLALLRFLLRSLAGRVLLVLSYRSEDVGRGHPVRAFLSESDRLRAVDRWELSRLTRGQVRKQMRAITGRTPTDAVLDRVFRRSDGVPFFVEELLDCDDSVPETLRELLLGRYERLSDEAQALLRLVSTGGVRVSHAALAEVFDGPADALDAGAREAVAAGVLVVDGDDYVFRHALVREAVLDDLLPGERARFHARYAAYFERAAEAGRRVAAEISFHWMGAHDAEKAFPATIDAMRQARDAYAYATAGALGERALELWDRVGEPASIAEMSRIVLFSRTAAHLDKAGESARARALLERAIEECAPDDPQLPRLLRDLSRYTYDGNQQRVELLERSLEYLPPGTDDMLRTTVIAELAGRLMVASRYDEALALADEAVELGLRSDAPRYSSVAANIRGVTRAHARGEIDEAFADLARAREYAGSDGAALLRYWVNASDLTHLVGRYEDALHLAEEGMRRAAEIGVARSSGTILMSNAAEPLLELGRLDEARQLVDRAIGMDPPVTYRVYLESCSLWLAIWTGDLAGARELLDNRPATARRIAVDESQVRHPLLRARIELALAEGDPGGALTHAQAAADDLAAPDGSLRSQEAGHTLPLVWAMTRAVRAVRGADERGAGGRAGAVASSGADASGADAALTAVEAVARRVLAGTASWPTHGVWAPMAAAELAGDAPAFRAAIDAAESELAPAHLMPYALLQLARALLAAGERREGRTVLGRARETAAEIGLGLLVAEADAMGHAAGGIGAAAAGADASGADAGSAADAGRRAAASTPDPLAELTARERQVLDLVAEGLSNRQIGERLFISGKTASVHVSAILRKLGASTRTEAARLAAGPPARAG</sequence>
<dbReference type="EMBL" id="CP071696">
    <property type="protein sequence ID" value="QTX05947.1"/>
    <property type="molecule type" value="Genomic_DNA"/>
</dbReference>
<dbReference type="InterPro" id="IPR041664">
    <property type="entry name" value="AAA_16"/>
</dbReference>
<evidence type="ECO:0000313" key="4">
    <source>
        <dbReference type="EMBL" id="QTX05947.1"/>
    </source>
</evidence>
<dbReference type="InterPro" id="IPR016032">
    <property type="entry name" value="Sig_transdc_resp-reg_C-effctor"/>
</dbReference>
<dbReference type="RefSeq" id="WP_210901414.1">
    <property type="nucleotide sequence ID" value="NZ_CP071696.1"/>
</dbReference>
<dbReference type="Pfam" id="PF00196">
    <property type="entry name" value="GerE"/>
    <property type="match status" value="1"/>
</dbReference>
<proteinExistence type="predicted"/>
<dbReference type="SMART" id="SM00421">
    <property type="entry name" value="HTH_LUXR"/>
    <property type="match status" value="1"/>
</dbReference>
<dbReference type="GO" id="GO:0003677">
    <property type="term" value="F:DNA binding"/>
    <property type="evidence" value="ECO:0007669"/>
    <property type="project" value="InterPro"/>
</dbReference>
<dbReference type="CDD" id="cd06170">
    <property type="entry name" value="LuxR_C_like"/>
    <property type="match status" value="1"/>
</dbReference>
<keyword evidence="2" id="KW-0067">ATP-binding</keyword>
<keyword evidence="5" id="KW-1185">Reference proteome</keyword>
<dbReference type="PRINTS" id="PR00038">
    <property type="entry name" value="HTHLUXR"/>
</dbReference>
<dbReference type="PROSITE" id="PS50043">
    <property type="entry name" value="HTH_LUXR_2"/>
    <property type="match status" value="1"/>
</dbReference>
<evidence type="ECO:0000313" key="5">
    <source>
        <dbReference type="Proteomes" id="UP000671914"/>
    </source>
</evidence>
<dbReference type="InterPro" id="IPR027417">
    <property type="entry name" value="P-loop_NTPase"/>
</dbReference>
<dbReference type="SUPFAM" id="SSF48452">
    <property type="entry name" value="TPR-like"/>
    <property type="match status" value="1"/>
</dbReference>
<dbReference type="SUPFAM" id="SSF52540">
    <property type="entry name" value="P-loop containing nucleoside triphosphate hydrolases"/>
    <property type="match status" value="1"/>
</dbReference>
<dbReference type="Gene3D" id="1.10.10.10">
    <property type="entry name" value="Winged helix-like DNA-binding domain superfamily/Winged helix DNA-binding domain"/>
    <property type="match status" value="1"/>
</dbReference>
<dbReference type="AlphaFoldDB" id="A0A975IPT6"/>
<accession>A0A975IPT6</accession>
<name>A0A975IPT6_9MICO</name>
<reference evidence="4" key="1">
    <citation type="submission" date="2021-03" db="EMBL/GenBank/DDBJ databases">
        <title>Agromyces archimandritus sp. nov., isolated from the cockroach Archimandrita tessellata.</title>
        <authorList>
            <person name="Guzman J."/>
            <person name="Ortuzar M."/>
            <person name="Poehlein A."/>
            <person name="Daniel R."/>
            <person name="Trujillo M."/>
            <person name="Vilcinskas A."/>
        </authorList>
    </citation>
    <scope>NUCLEOTIDE SEQUENCE</scope>
    <source>
        <strain evidence="4">G127AT</strain>
    </source>
</reference>
<organism evidence="4 5">
    <name type="scientific">Agromyces archimandritae</name>
    <dbReference type="NCBI Taxonomy" id="2781962"/>
    <lineage>
        <taxon>Bacteria</taxon>
        <taxon>Bacillati</taxon>
        <taxon>Actinomycetota</taxon>
        <taxon>Actinomycetes</taxon>
        <taxon>Micrococcales</taxon>
        <taxon>Microbacteriaceae</taxon>
        <taxon>Agromyces</taxon>
    </lineage>
</organism>
<dbReference type="PANTHER" id="PTHR16305:SF35">
    <property type="entry name" value="TRANSCRIPTIONAL ACTIVATOR DOMAIN"/>
    <property type="match status" value="1"/>
</dbReference>
<dbReference type="GO" id="GO:0006355">
    <property type="term" value="P:regulation of DNA-templated transcription"/>
    <property type="evidence" value="ECO:0007669"/>
    <property type="project" value="InterPro"/>
</dbReference>
<dbReference type="Pfam" id="PF13191">
    <property type="entry name" value="AAA_16"/>
    <property type="match status" value="1"/>
</dbReference>
<dbReference type="GO" id="GO:0005524">
    <property type="term" value="F:ATP binding"/>
    <property type="evidence" value="ECO:0007669"/>
    <property type="project" value="UniProtKB-KW"/>
</dbReference>
<dbReference type="InterPro" id="IPR000792">
    <property type="entry name" value="Tscrpt_reg_LuxR_C"/>
</dbReference>
<dbReference type="GO" id="GO:0005737">
    <property type="term" value="C:cytoplasm"/>
    <property type="evidence" value="ECO:0007669"/>
    <property type="project" value="TreeGrafter"/>
</dbReference>
<dbReference type="GO" id="GO:0004016">
    <property type="term" value="F:adenylate cyclase activity"/>
    <property type="evidence" value="ECO:0007669"/>
    <property type="project" value="TreeGrafter"/>
</dbReference>
<dbReference type="Gene3D" id="1.25.40.10">
    <property type="entry name" value="Tetratricopeptide repeat domain"/>
    <property type="match status" value="1"/>
</dbReference>
<dbReference type="Proteomes" id="UP000671914">
    <property type="component" value="Chromosome"/>
</dbReference>
<evidence type="ECO:0000256" key="1">
    <source>
        <dbReference type="ARBA" id="ARBA00022741"/>
    </source>
</evidence>
<dbReference type="InterPro" id="IPR011990">
    <property type="entry name" value="TPR-like_helical_dom_sf"/>
</dbReference>
<dbReference type="PANTHER" id="PTHR16305">
    <property type="entry name" value="TESTICULAR SOLUBLE ADENYLYL CYCLASE"/>
    <property type="match status" value="1"/>
</dbReference>
<dbReference type="KEGG" id="aarc:G127AT_07100"/>
<dbReference type="SUPFAM" id="SSF46894">
    <property type="entry name" value="C-terminal effector domain of the bipartite response regulators"/>
    <property type="match status" value="1"/>
</dbReference>
<keyword evidence="1" id="KW-0547">Nucleotide-binding</keyword>
<gene>
    <name evidence="4" type="ORF">G127AT_07100</name>
</gene>
<evidence type="ECO:0000259" key="3">
    <source>
        <dbReference type="PROSITE" id="PS50043"/>
    </source>
</evidence>
<feature type="domain" description="HTH luxR-type" evidence="3">
    <location>
        <begin position="937"/>
        <end position="1002"/>
    </location>
</feature>
<protein>
    <submittedName>
        <fullName evidence="4">AAA family ATPase</fullName>
    </submittedName>
</protein>
<evidence type="ECO:0000256" key="2">
    <source>
        <dbReference type="ARBA" id="ARBA00022840"/>
    </source>
</evidence>